<keyword evidence="1" id="KW-0433">Leucine-rich repeat</keyword>
<gene>
    <name evidence="4" type="ORF">SAMN06296036_104179</name>
</gene>
<dbReference type="Proteomes" id="UP000192907">
    <property type="component" value="Unassembled WGS sequence"/>
</dbReference>
<dbReference type="OrthoDB" id="7811098at2"/>
<dbReference type="InterPro" id="IPR003591">
    <property type="entry name" value="Leu-rich_rpt_typical-subtyp"/>
</dbReference>
<keyword evidence="2" id="KW-0677">Repeat</keyword>
<dbReference type="GO" id="GO:0006508">
    <property type="term" value="P:proteolysis"/>
    <property type="evidence" value="ECO:0007669"/>
    <property type="project" value="InterPro"/>
</dbReference>
<dbReference type="PANTHER" id="PTHR46652:SF3">
    <property type="entry name" value="LEUCINE-RICH REPEAT-CONTAINING PROTEIN 9"/>
    <property type="match status" value="1"/>
</dbReference>
<dbReference type="InterPro" id="IPR001611">
    <property type="entry name" value="Leu-rich_rpt"/>
</dbReference>
<evidence type="ECO:0000256" key="2">
    <source>
        <dbReference type="ARBA" id="ARBA00022737"/>
    </source>
</evidence>
<dbReference type="Pfam" id="PF00089">
    <property type="entry name" value="Trypsin"/>
    <property type="match status" value="1"/>
</dbReference>
<dbReference type="InterPro" id="IPR001314">
    <property type="entry name" value="Peptidase_S1A"/>
</dbReference>
<dbReference type="SUPFAM" id="SSF50494">
    <property type="entry name" value="Trypsin-like serine proteases"/>
    <property type="match status" value="1"/>
</dbReference>
<dbReference type="InterPro" id="IPR001254">
    <property type="entry name" value="Trypsin_dom"/>
</dbReference>
<dbReference type="Pfam" id="PF23952">
    <property type="entry name" value="LRR_EndoS"/>
    <property type="match status" value="1"/>
</dbReference>
<dbReference type="PROSITE" id="PS50240">
    <property type="entry name" value="TRYPSIN_DOM"/>
    <property type="match status" value="1"/>
</dbReference>
<dbReference type="InterPro" id="IPR043504">
    <property type="entry name" value="Peptidase_S1_PA_chymotrypsin"/>
</dbReference>
<feature type="domain" description="Peptidase S1" evidence="3">
    <location>
        <begin position="32"/>
        <end position="265"/>
    </location>
</feature>
<evidence type="ECO:0000256" key="1">
    <source>
        <dbReference type="ARBA" id="ARBA00022614"/>
    </source>
</evidence>
<dbReference type="Gene3D" id="2.40.10.10">
    <property type="entry name" value="Trypsin-like serine proteases"/>
    <property type="match status" value="1"/>
</dbReference>
<dbReference type="InterPro" id="IPR009003">
    <property type="entry name" value="Peptidase_S1_PA"/>
</dbReference>
<dbReference type="SMART" id="SM00020">
    <property type="entry name" value="Tryp_SPc"/>
    <property type="match status" value="1"/>
</dbReference>
<sequence>MKWRIAALLLIVQMVSSCSSDQNRAEQMTLKMVHGYDLPQGHPLVNAIVALEDAQSKKSFCTGTLVHPKLVVTAAHCIFKKTVRDYQLAFYGGDSPEVRQGEVHEAFKKSHKYDSNFDIAWIRLAEPAPAYTKPLEIWNDPDVIEPGQGLTMGGFGQKKTHCSLSDPDCYGGDLAFVDTMLQEYVNQGRIFHLLLVGPTPNEGPCFGDSGGPLGVQRNGQWYLLGNFMGWDKILVQEDYNRLCENGEAIYNSVGAYVHWIEQSSGIQLNFDGDANQRPAPPVYPSKPDLDQSSFVEWCAYDDIKSPSWFTTQSIIRQAADFARKQDSSIEGRELFEDCYLAEAWLTMMFAKDPTLNFSISEFGRGNFDYFLEDLRPLQSLQKFNIKRLVLVNHTIVDLSPILHLTSLEELTIMDNHPRVQLKKSWNIEPLTQLKKLTLFNTGFPLDAQSLTGKSSLSFLKLGYMESQGWTEISGLKIKTMILTDVKGVRLSALDPQSLEALEVSGSQDLGLTGSYPKLKSLRLYEPKLQANLSLGRFPSLQQLYIQDSNVESLLGLSSCKQLEEVFLMRNRKLKTIDAITDLESLRILEVLDGSLEEAPVLADLPKLEHISFRGNQIVELPPLEGMASLKSLDLEGNQVEKLTLTQPLESLTHFNISNNPIGSFEGASFFPNLEMLIASNEKYKSLTNLSGLETLGELKELNASHNQVSDVRPLVQNQNLGVIILSHNNVADFGVLKELENVVYLEGVKNPAPKQCPWGDSKVCRFDWFRLSI</sequence>
<dbReference type="AlphaFoldDB" id="A0A1Y6BJC1"/>
<dbReference type="InterPro" id="IPR018114">
    <property type="entry name" value="TRYPSIN_HIS"/>
</dbReference>
<dbReference type="PRINTS" id="PR00722">
    <property type="entry name" value="CHYMOTRYPSIN"/>
</dbReference>
<dbReference type="SUPFAM" id="SSF52058">
    <property type="entry name" value="L domain-like"/>
    <property type="match status" value="1"/>
</dbReference>
<dbReference type="PANTHER" id="PTHR46652">
    <property type="entry name" value="LEUCINE-RICH REPEAT AND IQ DOMAIN-CONTAINING PROTEIN 1-RELATED"/>
    <property type="match status" value="1"/>
</dbReference>
<dbReference type="EMBL" id="FWZT01000004">
    <property type="protein sequence ID" value="SMF06948.1"/>
    <property type="molecule type" value="Genomic_DNA"/>
</dbReference>
<evidence type="ECO:0000313" key="5">
    <source>
        <dbReference type="Proteomes" id="UP000192907"/>
    </source>
</evidence>
<accession>A0A1Y6BJC1</accession>
<dbReference type="PROSITE" id="PS00134">
    <property type="entry name" value="TRYPSIN_HIS"/>
    <property type="match status" value="1"/>
</dbReference>
<dbReference type="STRING" id="1513793.SAMN06296036_104179"/>
<proteinExistence type="predicted"/>
<protein>
    <submittedName>
        <fullName evidence="4">Leucine-rich repeat (LRR) protein</fullName>
    </submittedName>
</protein>
<name>A0A1Y6BJC1_9BACT</name>
<dbReference type="InterPro" id="IPR050836">
    <property type="entry name" value="SDS22/Internalin_LRR"/>
</dbReference>
<evidence type="ECO:0000313" key="4">
    <source>
        <dbReference type="EMBL" id="SMF06948.1"/>
    </source>
</evidence>
<dbReference type="PROSITE" id="PS51257">
    <property type="entry name" value="PROKAR_LIPOPROTEIN"/>
    <property type="match status" value="1"/>
</dbReference>
<dbReference type="GO" id="GO:0004252">
    <property type="term" value="F:serine-type endopeptidase activity"/>
    <property type="evidence" value="ECO:0007669"/>
    <property type="project" value="InterPro"/>
</dbReference>
<dbReference type="InterPro" id="IPR032675">
    <property type="entry name" value="LRR_dom_sf"/>
</dbReference>
<dbReference type="SMART" id="SM00369">
    <property type="entry name" value="LRR_TYP"/>
    <property type="match status" value="4"/>
</dbReference>
<keyword evidence="5" id="KW-1185">Reference proteome</keyword>
<evidence type="ECO:0000259" key="3">
    <source>
        <dbReference type="PROSITE" id="PS50240"/>
    </source>
</evidence>
<dbReference type="PROSITE" id="PS51450">
    <property type="entry name" value="LRR"/>
    <property type="match status" value="1"/>
</dbReference>
<reference evidence="5" key="1">
    <citation type="submission" date="2017-04" db="EMBL/GenBank/DDBJ databases">
        <authorList>
            <person name="Varghese N."/>
            <person name="Submissions S."/>
        </authorList>
    </citation>
    <scope>NUCLEOTIDE SEQUENCE [LARGE SCALE GENOMIC DNA]</scope>
    <source>
        <strain evidence="5">RKEM611</strain>
    </source>
</reference>
<organism evidence="4 5">
    <name type="scientific">Pseudobacteriovorax antillogorgiicola</name>
    <dbReference type="NCBI Taxonomy" id="1513793"/>
    <lineage>
        <taxon>Bacteria</taxon>
        <taxon>Pseudomonadati</taxon>
        <taxon>Bdellovibrionota</taxon>
        <taxon>Oligoflexia</taxon>
        <taxon>Oligoflexales</taxon>
        <taxon>Pseudobacteriovoracaceae</taxon>
        <taxon>Pseudobacteriovorax</taxon>
    </lineage>
</organism>
<dbReference type="RefSeq" id="WP_132316704.1">
    <property type="nucleotide sequence ID" value="NZ_FWZT01000004.1"/>
</dbReference>
<dbReference type="Gene3D" id="3.80.10.10">
    <property type="entry name" value="Ribonuclease Inhibitor"/>
    <property type="match status" value="3"/>
</dbReference>